<name>A0A6C0NUW7_9BACL</name>
<dbReference type="InterPro" id="IPR050809">
    <property type="entry name" value="UgpAE/MalFG_permease"/>
</dbReference>
<dbReference type="PANTHER" id="PTHR43227:SF11">
    <property type="entry name" value="BLL4140 PROTEIN"/>
    <property type="match status" value="1"/>
</dbReference>
<dbReference type="CDD" id="cd06261">
    <property type="entry name" value="TM_PBP2"/>
    <property type="match status" value="1"/>
</dbReference>
<dbReference type="GO" id="GO:0005886">
    <property type="term" value="C:plasma membrane"/>
    <property type="evidence" value="ECO:0007669"/>
    <property type="project" value="UniProtKB-SubCell"/>
</dbReference>
<dbReference type="PANTHER" id="PTHR43227">
    <property type="entry name" value="BLL4140 PROTEIN"/>
    <property type="match status" value="1"/>
</dbReference>
<comment type="similarity">
    <text evidence="7">Belongs to the binding-protein-dependent transport system permease family.</text>
</comment>
<evidence type="ECO:0000256" key="6">
    <source>
        <dbReference type="ARBA" id="ARBA00023136"/>
    </source>
</evidence>
<keyword evidence="3" id="KW-1003">Cell membrane</keyword>
<evidence type="ECO:0000256" key="5">
    <source>
        <dbReference type="ARBA" id="ARBA00022989"/>
    </source>
</evidence>
<evidence type="ECO:0000256" key="3">
    <source>
        <dbReference type="ARBA" id="ARBA00022475"/>
    </source>
</evidence>
<dbReference type="EMBL" id="CP048286">
    <property type="protein sequence ID" value="QHW29948.1"/>
    <property type="molecule type" value="Genomic_DNA"/>
</dbReference>
<comment type="subcellular location">
    <subcellularLocation>
        <location evidence="1 7">Cell membrane</location>
        <topology evidence="1 7">Multi-pass membrane protein</topology>
    </subcellularLocation>
</comment>
<protein>
    <submittedName>
        <fullName evidence="9">Sugar ABC transporter permease</fullName>
    </submittedName>
</protein>
<dbReference type="KEGG" id="prz:GZH47_03260"/>
<dbReference type="GO" id="GO:0055085">
    <property type="term" value="P:transmembrane transport"/>
    <property type="evidence" value="ECO:0007669"/>
    <property type="project" value="InterPro"/>
</dbReference>
<feature type="transmembrane region" description="Helical" evidence="7">
    <location>
        <begin position="75"/>
        <end position="96"/>
    </location>
</feature>
<keyword evidence="4 7" id="KW-0812">Transmembrane</keyword>
<evidence type="ECO:0000256" key="7">
    <source>
        <dbReference type="RuleBase" id="RU363032"/>
    </source>
</evidence>
<feature type="transmembrane region" description="Helical" evidence="7">
    <location>
        <begin position="205"/>
        <end position="229"/>
    </location>
</feature>
<gene>
    <name evidence="9" type="ORF">GZH47_03260</name>
</gene>
<sequence length="299" mass="33720">MAKLWQRESLHFHFMLLPALALVIIFNIYPMSGIILAFKDFAPTKGIWGSPWAGWDHFKFVLANPESAKILRNTLIISFGKIITLIIVPVVFALLLNEIRLRWFKRTVQTVVYLPHFLSWVVVAGILKDILSLDGPVNWVFHHWFGFEPQMFLGSNHWFRSIIISTNVWKEFGFSTIIYLAALTSINPSLYEAAEIDGAGRFKKLLHITLPGIAMTIALLATLSLNGVLNAGFDQVFNMYNALVLDSGDIIDTYVYRSGLQSAQYEVATAIGLANSAVSFLLVVFTYSMASKFANYRIF</sequence>
<evidence type="ECO:0000256" key="4">
    <source>
        <dbReference type="ARBA" id="ARBA00022692"/>
    </source>
</evidence>
<accession>A0A6C0NUW7</accession>
<dbReference type="RefSeq" id="WP_162638517.1">
    <property type="nucleotide sequence ID" value="NZ_CP048286.1"/>
</dbReference>
<dbReference type="Gene3D" id="1.10.3720.10">
    <property type="entry name" value="MetI-like"/>
    <property type="match status" value="1"/>
</dbReference>
<dbReference type="Proteomes" id="UP000479114">
    <property type="component" value="Chromosome"/>
</dbReference>
<dbReference type="InterPro" id="IPR000515">
    <property type="entry name" value="MetI-like"/>
</dbReference>
<feature type="transmembrane region" description="Helical" evidence="7">
    <location>
        <begin position="172"/>
        <end position="193"/>
    </location>
</feature>
<dbReference type="InterPro" id="IPR035906">
    <property type="entry name" value="MetI-like_sf"/>
</dbReference>
<dbReference type="Pfam" id="PF00528">
    <property type="entry name" value="BPD_transp_1"/>
    <property type="match status" value="1"/>
</dbReference>
<feature type="transmembrane region" description="Helical" evidence="7">
    <location>
        <begin position="267"/>
        <end position="290"/>
    </location>
</feature>
<dbReference type="PROSITE" id="PS50928">
    <property type="entry name" value="ABC_TM1"/>
    <property type="match status" value="1"/>
</dbReference>
<feature type="domain" description="ABC transmembrane type-1" evidence="8">
    <location>
        <begin position="71"/>
        <end position="286"/>
    </location>
</feature>
<feature type="transmembrane region" description="Helical" evidence="7">
    <location>
        <begin position="108"/>
        <end position="127"/>
    </location>
</feature>
<keyword evidence="6 7" id="KW-0472">Membrane</keyword>
<proteinExistence type="inferred from homology"/>
<evidence type="ECO:0000313" key="10">
    <source>
        <dbReference type="Proteomes" id="UP000479114"/>
    </source>
</evidence>
<evidence type="ECO:0000313" key="9">
    <source>
        <dbReference type="EMBL" id="QHW29948.1"/>
    </source>
</evidence>
<evidence type="ECO:0000259" key="8">
    <source>
        <dbReference type="PROSITE" id="PS50928"/>
    </source>
</evidence>
<reference evidence="9 10" key="1">
    <citation type="submission" date="2020-02" db="EMBL/GenBank/DDBJ databases">
        <title>Paenibacillus sp. nov., isolated from rhizosphere soil of tomato.</title>
        <authorList>
            <person name="Weon H.-Y."/>
            <person name="Lee S.A."/>
        </authorList>
    </citation>
    <scope>NUCLEOTIDE SEQUENCE [LARGE SCALE GENOMIC DNA]</scope>
    <source>
        <strain evidence="9 10">14171R-81</strain>
    </source>
</reference>
<dbReference type="SUPFAM" id="SSF161098">
    <property type="entry name" value="MetI-like"/>
    <property type="match status" value="1"/>
</dbReference>
<organism evidence="9 10">
    <name type="scientific">Paenibacillus rhizovicinus</name>
    <dbReference type="NCBI Taxonomy" id="2704463"/>
    <lineage>
        <taxon>Bacteria</taxon>
        <taxon>Bacillati</taxon>
        <taxon>Bacillota</taxon>
        <taxon>Bacilli</taxon>
        <taxon>Bacillales</taxon>
        <taxon>Paenibacillaceae</taxon>
        <taxon>Paenibacillus</taxon>
    </lineage>
</organism>
<evidence type="ECO:0000256" key="2">
    <source>
        <dbReference type="ARBA" id="ARBA00022448"/>
    </source>
</evidence>
<feature type="transmembrane region" description="Helical" evidence="7">
    <location>
        <begin position="12"/>
        <end position="38"/>
    </location>
</feature>
<keyword evidence="10" id="KW-1185">Reference proteome</keyword>
<keyword evidence="5 7" id="KW-1133">Transmembrane helix</keyword>
<dbReference type="AlphaFoldDB" id="A0A6C0NUW7"/>
<keyword evidence="2 7" id="KW-0813">Transport</keyword>
<evidence type="ECO:0000256" key="1">
    <source>
        <dbReference type="ARBA" id="ARBA00004651"/>
    </source>
</evidence>